<organism evidence="4 5">
    <name type="scientific">Halosolutus amylolyticus</name>
    <dbReference type="NCBI Taxonomy" id="2932267"/>
    <lineage>
        <taxon>Archaea</taxon>
        <taxon>Methanobacteriati</taxon>
        <taxon>Methanobacteriota</taxon>
        <taxon>Stenosarchaea group</taxon>
        <taxon>Halobacteria</taxon>
        <taxon>Halobacteriales</taxon>
        <taxon>Natrialbaceae</taxon>
        <taxon>Halosolutus</taxon>
    </lineage>
</organism>
<sequence length="347" mass="36799">MIPEDQLWERLRAVEDPELDVDIVSLGLVTDVHVEADVAVVSLAFNAPLSPAEWTMCDEIRALCRGVGLEPRLYADRDDQREPVPGIKNAVAIGTTDPDAETGLVTANLAMGLASLGARVGVLDIRLDGDDETWIETWIETADPPDLSADPIVPPTVREVPVVRLGPAIPAGDDPPAGATVLELLFPPVLEALEWGPLDYLLVTLPAGTGRVPQVVVEAMAIDGTIAVASADADPAAVRTSIEAFESLEPSLLGVLETVARRSSGRGDPARENEWQFSRPGSGCPTLGLVPCDRSTIATSAEPPRFDGHDVASVSEADDAPFRRLAVAVADRVGAVNRRTVARRQLA</sequence>
<reference evidence="4 5" key="1">
    <citation type="journal article" date="2019" name="Int. J. Syst. Evol. Microbiol.">
        <title>The Global Catalogue of Microorganisms (GCM) 10K type strain sequencing project: providing services to taxonomists for standard genome sequencing and annotation.</title>
        <authorList>
            <consortium name="The Broad Institute Genomics Platform"/>
            <consortium name="The Broad Institute Genome Sequencing Center for Infectious Disease"/>
            <person name="Wu L."/>
            <person name="Ma J."/>
        </authorList>
    </citation>
    <scope>NUCLEOTIDE SEQUENCE [LARGE SCALE GENOMIC DNA]</scope>
    <source>
        <strain evidence="4 5">WLHS5</strain>
    </source>
</reference>
<feature type="domain" description="MIP18 family-like" evidence="3">
    <location>
        <begin position="4"/>
        <end position="48"/>
    </location>
</feature>
<dbReference type="InterPro" id="IPR034904">
    <property type="entry name" value="FSCA_dom_sf"/>
</dbReference>
<dbReference type="InterPro" id="IPR044304">
    <property type="entry name" value="NUBPL-like"/>
</dbReference>
<proteinExistence type="predicted"/>
<evidence type="ECO:0000313" key="5">
    <source>
        <dbReference type="Proteomes" id="UP001595898"/>
    </source>
</evidence>
<dbReference type="GO" id="GO:0005524">
    <property type="term" value="F:ATP binding"/>
    <property type="evidence" value="ECO:0007669"/>
    <property type="project" value="UniProtKB-KW"/>
</dbReference>
<gene>
    <name evidence="4" type="ORF">ACFO5R_09005</name>
</gene>
<evidence type="ECO:0000256" key="2">
    <source>
        <dbReference type="ARBA" id="ARBA00022840"/>
    </source>
</evidence>
<dbReference type="SUPFAM" id="SSF52540">
    <property type="entry name" value="P-loop containing nucleoside triphosphate hydrolases"/>
    <property type="match status" value="1"/>
</dbReference>
<dbReference type="Gene3D" id="3.40.50.300">
    <property type="entry name" value="P-loop containing nucleotide triphosphate hydrolases"/>
    <property type="match status" value="1"/>
</dbReference>
<dbReference type="Pfam" id="PF01883">
    <property type="entry name" value="FeS_assembly_P"/>
    <property type="match status" value="1"/>
</dbReference>
<dbReference type="Gene3D" id="3.30.300.130">
    <property type="entry name" value="Fe-S cluster assembly (FSCA)"/>
    <property type="match status" value="1"/>
</dbReference>
<evidence type="ECO:0000313" key="4">
    <source>
        <dbReference type="EMBL" id="MFC4542064.1"/>
    </source>
</evidence>
<evidence type="ECO:0000256" key="1">
    <source>
        <dbReference type="ARBA" id="ARBA00022741"/>
    </source>
</evidence>
<dbReference type="InterPro" id="IPR002744">
    <property type="entry name" value="MIP18-like"/>
</dbReference>
<dbReference type="Proteomes" id="UP001595898">
    <property type="component" value="Unassembled WGS sequence"/>
</dbReference>
<keyword evidence="2" id="KW-0067">ATP-binding</keyword>
<accession>A0ABD5PP03</accession>
<dbReference type="PANTHER" id="PTHR42961:SF2">
    <property type="entry name" value="IRON-SULFUR PROTEIN NUBPL"/>
    <property type="match status" value="1"/>
</dbReference>
<dbReference type="Pfam" id="PF10609">
    <property type="entry name" value="ParA"/>
    <property type="match status" value="1"/>
</dbReference>
<dbReference type="AlphaFoldDB" id="A0ABD5PP03"/>
<dbReference type="SUPFAM" id="SSF117916">
    <property type="entry name" value="Fe-S cluster assembly (FSCA) domain-like"/>
    <property type="match status" value="1"/>
</dbReference>
<keyword evidence="5" id="KW-1185">Reference proteome</keyword>
<dbReference type="EMBL" id="JBHSFA010000005">
    <property type="protein sequence ID" value="MFC4542064.1"/>
    <property type="molecule type" value="Genomic_DNA"/>
</dbReference>
<dbReference type="InterPro" id="IPR033756">
    <property type="entry name" value="YlxH/NBP35"/>
</dbReference>
<dbReference type="InterPro" id="IPR027417">
    <property type="entry name" value="P-loop_NTPase"/>
</dbReference>
<evidence type="ECO:0000259" key="3">
    <source>
        <dbReference type="Pfam" id="PF01883"/>
    </source>
</evidence>
<dbReference type="RefSeq" id="WP_250141470.1">
    <property type="nucleotide sequence ID" value="NZ_JALIQP010000004.1"/>
</dbReference>
<protein>
    <submittedName>
        <fullName evidence="4">P-loop NTPase</fullName>
    </submittedName>
</protein>
<keyword evidence="1" id="KW-0547">Nucleotide-binding</keyword>
<dbReference type="PANTHER" id="PTHR42961">
    <property type="entry name" value="IRON-SULFUR PROTEIN NUBPL"/>
    <property type="match status" value="1"/>
</dbReference>
<comment type="caution">
    <text evidence="4">The sequence shown here is derived from an EMBL/GenBank/DDBJ whole genome shotgun (WGS) entry which is preliminary data.</text>
</comment>
<name>A0ABD5PP03_9EURY</name>